<reference evidence="2 3" key="1">
    <citation type="submission" date="2018-02" db="EMBL/GenBank/DDBJ databases">
        <title>Complete genome sequence of Streptomyces dengpaensis, the producer of angucyclines.</title>
        <authorList>
            <person name="Yumei L."/>
        </authorList>
    </citation>
    <scope>NUCLEOTIDE SEQUENCE [LARGE SCALE GENOMIC DNA]</scope>
    <source>
        <strain evidence="2 3">XZHG99</strain>
    </source>
</reference>
<keyword evidence="3" id="KW-1185">Reference proteome</keyword>
<dbReference type="Proteomes" id="UP000238413">
    <property type="component" value="Chromosome"/>
</dbReference>
<proteinExistence type="predicted"/>
<feature type="region of interest" description="Disordered" evidence="1">
    <location>
        <begin position="1"/>
        <end position="67"/>
    </location>
</feature>
<evidence type="ECO:0000313" key="2">
    <source>
        <dbReference type="EMBL" id="AVH58438.1"/>
    </source>
</evidence>
<gene>
    <name evidence="2" type="ORF">C4B68_24685</name>
</gene>
<accession>A0ABM6SVU8</accession>
<protein>
    <submittedName>
        <fullName evidence="2">Uncharacterized protein</fullName>
    </submittedName>
</protein>
<dbReference type="EMBL" id="CP026652">
    <property type="protein sequence ID" value="AVH58438.1"/>
    <property type="molecule type" value="Genomic_DNA"/>
</dbReference>
<evidence type="ECO:0000313" key="3">
    <source>
        <dbReference type="Proteomes" id="UP000238413"/>
    </source>
</evidence>
<evidence type="ECO:0000256" key="1">
    <source>
        <dbReference type="SAM" id="MobiDB-lite"/>
    </source>
</evidence>
<organism evidence="2 3">
    <name type="scientific">Streptomyces dengpaensis</name>
    <dbReference type="NCBI Taxonomy" id="2049881"/>
    <lineage>
        <taxon>Bacteria</taxon>
        <taxon>Bacillati</taxon>
        <taxon>Actinomycetota</taxon>
        <taxon>Actinomycetes</taxon>
        <taxon>Kitasatosporales</taxon>
        <taxon>Streptomycetaceae</taxon>
        <taxon>Streptomyces</taxon>
    </lineage>
</organism>
<sequence>MGGGLPGLCSPPPPLPVPYLGAPPPDPRIALRARPQTPDGLTPLTSRRGHDRSLDSVAGLADLKTPA</sequence>
<name>A0ABM6SVU8_9ACTN</name>
<feature type="compositionally biased region" description="Pro residues" evidence="1">
    <location>
        <begin position="9"/>
        <end position="27"/>
    </location>
</feature>